<dbReference type="EMBL" id="VSSQ01029390">
    <property type="protein sequence ID" value="MPM79509.1"/>
    <property type="molecule type" value="Genomic_DNA"/>
</dbReference>
<accession>A0A645CRH8</accession>
<dbReference type="GO" id="GO:0005886">
    <property type="term" value="C:plasma membrane"/>
    <property type="evidence" value="ECO:0007669"/>
    <property type="project" value="UniProtKB-SubCell"/>
</dbReference>
<evidence type="ECO:0000256" key="1">
    <source>
        <dbReference type="SAM" id="Phobius"/>
    </source>
</evidence>
<organism evidence="2">
    <name type="scientific">bioreactor metagenome</name>
    <dbReference type="NCBI Taxonomy" id="1076179"/>
    <lineage>
        <taxon>unclassified sequences</taxon>
        <taxon>metagenomes</taxon>
        <taxon>ecological metagenomes</taxon>
    </lineage>
</organism>
<feature type="transmembrane region" description="Helical" evidence="1">
    <location>
        <begin position="124"/>
        <end position="144"/>
    </location>
</feature>
<reference evidence="2" key="1">
    <citation type="submission" date="2019-08" db="EMBL/GenBank/DDBJ databases">
        <authorList>
            <person name="Kucharzyk K."/>
            <person name="Murdoch R.W."/>
            <person name="Higgins S."/>
            <person name="Loffler F."/>
        </authorList>
    </citation>
    <scope>NUCLEOTIDE SEQUENCE</scope>
</reference>
<feature type="transmembrane region" description="Helical" evidence="1">
    <location>
        <begin position="96"/>
        <end position="117"/>
    </location>
</feature>
<dbReference type="GO" id="GO:0140359">
    <property type="term" value="F:ABC-type transporter activity"/>
    <property type="evidence" value="ECO:0007669"/>
    <property type="project" value="InterPro"/>
</dbReference>
<feature type="transmembrane region" description="Helical" evidence="1">
    <location>
        <begin position="6"/>
        <end position="28"/>
    </location>
</feature>
<evidence type="ECO:0000313" key="2">
    <source>
        <dbReference type="EMBL" id="MPM79509.1"/>
    </source>
</evidence>
<dbReference type="AlphaFoldDB" id="A0A645CRH8"/>
<comment type="caution">
    <text evidence="2">The sequence shown here is derived from an EMBL/GenBank/DDBJ whole genome shotgun (WGS) entry which is preliminary data.</text>
</comment>
<dbReference type="Pfam" id="PF12679">
    <property type="entry name" value="ABC2_membrane_2"/>
    <property type="match status" value="1"/>
</dbReference>
<dbReference type="PANTHER" id="PTHR43471">
    <property type="entry name" value="ABC TRANSPORTER PERMEASE"/>
    <property type="match status" value="1"/>
</dbReference>
<sequence length="214" mass="23245">MQRNEIEFMALFLPHMIFGSWAILSVYFDIISADREHNVMDCILCAGISKTQIFLAKAMAVAAMSLVLSAIYLAPVTGVIMALSGDVSHVFVLVRYLLPLWGYIMVFAALGLLVSVVARSSKSALIWCLAAGLLLMPRLFVMLLEGLGQFAGWPAKTVNRLSLIAPGVMMQALSDRANTASFGAAAAIFSISILVFLGLAYVVFARQDERNYGE</sequence>
<feature type="transmembrane region" description="Helical" evidence="1">
    <location>
        <begin position="180"/>
        <end position="204"/>
    </location>
</feature>
<gene>
    <name evidence="2" type="ORF">SDC9_126547</name>
</gene>
<evidence type="ECO:0008006" key="3">
    <source>
        <dbReference type="Google" id="ProtNLM"/>
    </source>
</evidence>
<keyword evidence="1" id="KW-0812">Transmembrane</keyword>
<keyword evidence="1" id="KW-1133">Transmembrane helix</keyword>
<protein>
    <recommendedName>
        <fullName evidence="3">ABC-2 family transporter protein</fullName>
    </recommendedName>
</protein>
<proteinExistence type="predicted"/>
<name>A0A645CRH8_9ZZZZ</name>
<feature type="transmembrane region" description="Helical" evidence="1">
    <location>
        <begin position="58"/>
        <end position="84"/>
    </location>
</feature>
<keyword evidence="1" id="KW-0472">Membrane</keyword>